<dbReference type="EMBL" id="ACLA01000020">
    <property type="protein sequence ID" value="EEQ48231.1"/>
    <property type="molecule type" value="Genomic_DNA"/>
</dbReference>
<gene>
    <name evidence="3" type="ORF">HMPREF0908_1211</name>
</gene>
<accession>C4V3W7</accession>
<dbReference type="PANTHER" id="PTHR11749">
    <property type="entry name" value="RIBULOSE-5-PHOSPHATE-3-EPIMERASE"/>
    <property type="match status" value="1"/>
</dbReference>
<evidence type="ECO:0000256" key="1">
    <source>
        <dbReference type="ARBA" id="ARBA00022723"/>
    </source>
</evidence>
<evidence type="ECO:0000313" key="3">
    <source>
        <dbReference type="EMBL" id="EEQ48231.1"/>
    </source>
</evidence>
<keyword evidence="1" id="KW-0479">Metal-binding</keyword>
<proteinExistence type="predicted"/>
<protein>
    <submittedName>
        <fullName evidence="3">Putative ribulose-phosphate 3-epimerase</fullName>
        <ecNumber evidence="3">5.1.3.1</ecNumber>
    </submittedName>
</protein>
<sequence length="212" mass="23990">MDIGHLSDAIDKVNRSDVAFWHYDVVDGVFNQCLILGDLLYPYLKEKSRLPIEIHLAVEQPERYIDIFSRYKLDYIAVHAETMNEPERVFRRIRECGALPVLAYRAETPPGEDFVDLAKKCAWVLKLTVNPGFSGQKIQDAAVRHIREMSDRLIHAGIGCRIQADGNVNEKTVHTLYEAGARIFTGGSSGLFTKERSIQENVVRLIQSAQCS</sequence>
<dbReference type="GO" id="GO:0046872">
    <property type="term" value="F:metal ion binding"/>
    <property type="evidence" value="ECO:0007669"/>
    <property type="project" value="UniProtKB-KW"/>
</dbReference>
<reference evidence="3 4" key="1">
    <citation type="submission" date="2009-04" db="EMBL/GenBank/DDBJ databases">
        <authorList>
            <person name="Qin X."/>
            <person name="Bachman B."/>
            <person name="Battles P."/>
            <person name="Bell A."/>
            <person name="Bess C."/>
            <person name="Bickham C."/>
            <person name="Chaboub L."/>
            <person name="Chen D."/>
            <person name="Coyle M."/>
            <person name="Deiros D.R."/>
            <person name="Dinh H."/>
            <person name="Forbes L."/>
            <person name="Fowler G."/>
            <person name="Francisco L."/>
            <person name="Fu Q."/>
            <person name="Gubbala S."/>
            <person name="Hale W."/>
            <person name="Han Y."/>
            <person name="Hemphill L."/>
            <person name="Highlander S.K."/>
            <person name="Hirani K."/>
            <person name="Hogues M."/>
            <person name="Jackson L."/>
            <person name="Jakkamsetti A."/>
            <person name="Javaid M."/>
            <person name="Jiang H."/>
            <person name="Korchina V."/>
            <person name="Kovar C."/>
            <person name="Lara F."/>
            <person name="Lee S."/>
            <person name="Mata R."/>
            <person name="Mathew T."/>
            <person name="Moen C."/>
            <person name="Morales K."/>
            <person name="Munidasa M."/>
            <person name="Nazareth L."/>
            <person name="Ngo R."/>
            <person name="Nguyen L."/>
            <person name="Okwuonu G."/>
            <person name="Ongeri F."/>
            <person name="Patil S."/>
            <person name="Petrosino J."/>
            <person name="Pham C."/>
            <person name="Pham P."/>
            <person name="Pu L.-L."/>
            <person name="Puazo M."/>
            <person name="Raj R."/>
            <person name="Reid J."/>
            <person name="Rouhana J."/>
            <person name="Saada N."/>
            <person name="Shang Y."/>
            <person name="Simmons D."/>
            <person name="Thornton R."/>
            <person name="Warren J."/>
            <person name="Weissenberger G."/>
            <person name="Zhang J."/>
            <person name="Zhang L."/>
            <person name="Zhou C."/>
            <person name="Zhu D."/>
            <person name="Muzny D."/>
            <person name="Worley K."/>
            <person name="Gibbs R."/>
        </authorList>
    </citation>
    <scope>NUCLEOTIDE SEQUENCE [LARGE SCALE GENOMIC DNA]</scope>
    <source>
        <strain evidence="3 4">ATCC 43531</strain>
    </source>
</reference>
<dbReference type="eggNOG" id="COG0036">
    <property type="taxonomic scope" value="Bacteria"/>
</dbReference>
<dbReference type="GO" id="GO:0004750">
    <property type="term" value="F:D-ribulose-phosphate 3-epimerase activity"/>
    <property type="evidence" value="ECO:0007669"/>
    <property type="project" value="UniProtKB-EC"/>
</dbReference>
<dbReference type="AlphaFoldDB" id="C4V3W7"/>
<dbReference type="InterPro" id="IPR000056">
    <property type="entry name" value="Ribul_P_3_epim-like"/>
</dbReference>
<organism evidence="3 4">
    <name type="scientific">Selenomonas flueggei ATCC 43531</name>
    <dbReference type="NCBI Taxonomy" id="638302"/>
    <lineage>
        <taxon>Bacteria</taxon>
        <taxon>Bacillati</taxon>
        <taxon>Bacillota</taxon>
        <taxon>Negativicutes</taxon>
        <taxon>Selenomonadales</taxon>
        <taxon>Selenomonadaceae</taxon>
        <taxon>Selenomonas</taxon>
    </lineage>
</organism>
<keyword evidence="4" id="KW-1185">Reference proteome</keyword>
<dbReference type="GO" id="GO:0005975">
    <property type="term" value="P:carbohydrate metabolic process"/>
    <property type="evidence" value="ECO:0007669"/>
    <property type="project" value="InterPro"/>
</dbReference>
<dbReference type="SUPFAM" id="SSF51366">
    <property type="entry name" value="Ribulose-phoshate binding barrel"/>
    <property type="match status" value="1"/>
</dbReference>
<dbReference type="InterPro" id="IPR013785">
    <property type="entry name" value="Aldolase_TIM"/>
</dbReference>
<dbReference type="Gene3D" id="3.20.20.70">
    <property type="entry name" value="Aldolase class I"/>
    <property type="match status" value="1"/>
</dbReference>
<dbReference type="EC" id="5.1.3.1" evidence="3"/>
<evidence type="ECO:0000256" key="2">
    <source>
        <dbReference type="ARBA" id="ARBA00023235"/>
    </source>
</evidence>
<name>C4V3W7_9FIRM</name>
<dbReference type="Pfam" id="PF00834">
    <property type="entry name" value="Ribul_P_3_epim"/>
    <property type="match status" value="1"/>
</dbReference>
<evidence type="ECO:0000313" key="4">
    <source>
        <dbReference type="Proteomes" id="UP000005309"/>
    </source>
</evidence>
<dbReference type="STRING" id="638302.HMPREF0908_1211"/>
<dbReference type="Proteomes" id="UP000005309">
    <property type="component" value="Unassembled WGS sequence"/>
</dbReference>
<dbReference type="InterPro" id="IPR011060">
    <property type="entry name" value="RibuloseP-bd_barrel"/>
</dbReference>
<keyword evidence="2 3" id="KW-0413">Isomerase</keyword>
<comment type="caution">
    <text evidence="3">The sequence shown here is derived from an EMBL/GenBank/DDBJ whole genome shotgun (WGS) entry which is preliminary data.</text>
</comment>
<dbReference type="HOGENOM" id="CLU_054856_2_1_9"/>